<dbReference type="InterPro" id="IPR003593">
    <property type="entry name" value="AAA+_ATPase"/>
</dbReference>
<proteinExistence type="inferred from homology"/>
<dbReference type="InterPro" id="IPR027417">
    <property type="entry name" value="P-loop_NTPase"/>
</dbReference>
<dbReference type="PANTHER" id="PTHR43335:SF2">
    <property type="entry name" value="ABC TRANSPORTER, ATP-BINDING PROTEIN"/>
    <property type="match status" value="1"/>
</dbReference>
<name>A0A174YVE7_9FIRM</name>
<dbReference type="GO" id="GO:0016887">
    <property type="term" value="F:ATP hydrolysis activity"/>
    <property type="evidence" value="ECO:0007669"/>
    <property type="project" value="InterPro"/>
</dbReference>
<dbReference type="EMBL" id="CZBU01000007">
    <property type="protein sequence ID" value="CUQ79114.1"/>
    <property type="molecule type" value="Genomic_DNA"/>
</dbReference>
<dbReference type="AlphaFoldDB" id="A0A174YVE7"/>
<dbReference type="InterPro" id="IPR017871">
    <property type="entry name" value="ABC_transporter-like_CS"/>
</dbReference>
<dbReference type="OrthoDB" id="9775135at2"/>
<evidence type="ECO:0000256" key="2">
    <source>
        <dbReference type="ARBA" id="ARBA00022448"/>
    </source>
</evidence>
<evidence type="ECO:0000256" key="1">
    <source>
        <dbReference type="ARBA" id="ARBA00005417"/>
    </source>
</evidence>
<dbReference type="Proteomes" id="UP000095621">
    <property type="component" value="Unassembled WGS sequence"/>
</dbReference>
<feature type="domain" description="ABC transporter" evidence="5">
    <location>
        <begin position="3"/>
        <end position="250"/>
    </location>
</feature>
<keyword evidence="4 6" id="KW-0067">ATP-binding</keyword>
<dbReference type="Pfam" id="PF00005">
    <property type="entry name" value="ABC_tran"/>
    <property type="match status" value="1"/>
</dbReference>
<dbReference type="InterPro" id="IPR003439">
    <property type="entry name" value="ABC_transporter-like_ATP-bd"/>
</dbReference>
<protein>
    <submittedName>
        <fullName evidence="6">Uncharacterized ABC transporter ATP-binding protein YbhF</fullName>
    </submittedName>
</protein>
<evidence type="ECO:0000313" key="8">
    <source>
        <dbReference type="Proteomes" id="UP000095621"/>
    </source>
</evidence>
<reference evidence="8 9" key="1">
    <citation type="submission" date="2015-09" db="EMBL/GenBank/DDBJ databases">
        <authorList>
            <consortium name="Pathogen Informatics"/>
        </authorList>
    </citation>
    <scope>NUCLEOTIDE SEQUENCE [LARGE SCALE GENOMIC DNA]</scope>
    <source>
        <strain evidence="6 8">2789STDY5834875</strain>
        <strain evidence="7 9">2789STDY5834878</strain>
    </source>
</reference>
<dbReference type="PROSITE" id="PS00211">
    <property type="entry name" value="ABC_TRANSPORTER_1"/>
    <property type="match status" value="1"/>
</dbReference>
<keyword evidence="3" id="KW-0547">Nucleotide-binding</keyword>
<dbReference type="SMART" id="SM00382">
    <property type="entry name" value="AAA"/>
    <property type="match status" value="1"/>
</dbReference>
<dbReference type="GO" id="GO:0005524">
    <property type="term" value="F:ATP binding"/>
    <property type="evidence" value="ECO:0007669"/>
    <property type="project" value="UniProtKB-KW"/>
</dbReference>
<evidence type="ECO:0000313" key="9">
    <source>
        <dbReference type="Proteomes" id="UP000095780"/>
    </source>
</evidence>
<dbReference type="Gene3D" id="3.40.50.300">
    <property type="entry name" value="P-loop containing nucleotide triphosphate hydrolases"/>
    <property type="match status" value="1"/>
</dbReference>
<evidence type="ECO:0000256" key="3">
    <source>
        <dbReference type="ARBA" id="ARBA00022741"/>
    </source>
</evidence>
<sequence length="305" mass="33647">MKLEVRNLKKTYGTVQALKGINYTFTPGVYGILGANGAGKSTMINLITDNVSRDKMNGGSILFGEDSAEEDILKLGKQFRGLVGYMPQQQGFYEDFSPKAFLKYMAEIKGVKRIKTTDDNGNEVVKTVNQQIDELLEVVNLTKVAYKKIGGFSGGMKQRVLLAQALLGNPKILILDEPTAGLDPKERISIRNYIAELSKDKIILFATHVVSDIECIADKVLLLKSGEIIATGTPVELIESMAGKVGEITCTLDEVGELQKEYKIGNIRQRKNGLALRVVGDELPEEAVKVGDNIDLEDVYLYYFE</sequence>
<evidence type="ECO:0000313" key="6">
    <source>
        <dbReference type="EMBL" id="CUQ79114.1"/>
    </source>
</evidence>
<dbReference type="PANTHER" id="PTHR43335">
    <property type="entry name" value="ABC TRANSPORTER, ATP-BINDING PROTEIN"/>
    <property type="match status" value="1"/>
</dbReference>
<dbReference type="EMBL" id="CZBV01000009">
    <property type="protein sequence ID" value="CUQ90702.1"/>
    <property type="molecule type" value="Genomic_DNA"/>
</dbReference>
<dbReference type="SUPFAM" id="SSF52540">
    <property type="entry name" value="P-loop containing nucleoside triphosphate hydrolases"/>
    <property type="match status" value="1"/>
</dbReference>
<dbReference type="PROSITE" id="PS50893">
    <property type="entry name" value="ABC_TRANSPORTER_2"/>
    <property type="match status" value="1"/>
</dbReference>
<dbReference type="Proteomes" id="UP000095780">
    <property type="component" value="Unassembled WGS sequence"/>
</dbReference>
<comment type="similarity">
    <text evidence="1">Belongs to the ABC transporter superfamily.</text>
</comment>
<dbReference type="RefSeq" id="WP_055216541.1">
    <property type="nucleotide sequence ID" value="NZ_CABIXW010000009.1"/>
</dbReference>
<evidence type="ECO:0000313" key="7">
    <source>
        <dbReference type="EMBL" id="CUQ90702.1"/>
    </source>
</evidence>
<organism evidence="6 8">
    <name type="scientific">Lachnospira eligens</name>
    <dbReference type="NCBI Taxonomy" id="39485"/>
    <lineage>
        <taxon>Bacteria</taxon>
        <taxon>Bacillati</taxon>
        <taxon>Bacillota</taxon>
        <taxon>Clostridia</taxon>
        <taxon>Lachnospirales</taxon>
        <taxon>Lachnospiraceae</taxon>
        <taxon>Lachnospira</taxon>
    </lineage>
</organism>
<evidence type="ECO:0000256" key="4">
    <source>
        <dbReference type="ARBA" id="ARBA00022840"/>
    </source>
</evidence>
<keyword evidence="2" id="KW-0813">Transport</keyword>
<gene>
    <name evidence="6" type="primary">ybhF_5</name>
    <name evidence="7" type="synonym">ybhF_4</name>
    <name evidence="6" type="ORF">ERS852490_02775</name>
    <name evidence="7" type="ORF">ERS852492_02738</name>
</gene>
<accession>A0A174YVE7</accession>
<evidence type="ECO:0000259" key="5">
    <source>
        <dbReference type="PROSITE" id="PS50893"/>
    </source>
</evidence>